<feature type="domain" description="4Fe-4S ferredoxin-type" evidence="5">
    <location>
        <begin position="565"/>
        <end position="594"/>
    </location>
</feature>
<dbReference type="AlphaFoldDB" id="Q0W0I6"/>
<feature type="binding site" evidence="4">
    <location>
        <position position="547"/>
    </location>
    <ligand>
        <name>[4Fe-4S] cluster</name>
        <dbReference type="ChEBI" id="CHEBI:49883"/>
        <label>1</label>
    </ligand>
</feature>
<dbReference type="KEGG" id="rci:RRC398"/>
<evidence type="ECO:0000313" key="6">
    <source>
        <dbReference type="EMBL" id="CAJ38107.1"/>
    </source>
</evidence>
<comment type="subunit">
    <text evidence="3">Heterodimer of the IorA and IorB subunits.</text>
</comment>
<dbReference type="PANTHER" id="PTHR43710:SF7">
    <property type="entry name" value="INDOLEPYRUVATE OXIDOREDUCTASE SUBUNIT IORA"/>
    <property type="match status" value="1"/>
</dbReference>
<feature type="binding site" evidence="4">
    <location>
        <position position="558"/>
    </location>
    <ligand>
        <name>[4Fe-4S] cluster</name>
        <dbReference type="ChEBI" id="CHEBI:49883"/>
        <label>2</label>
    </ligand>
</feature>
<proteinExistence type="predicted"/>
<organism evidence="6 7">
    <name type="scientific">Methanocella arvoryzae (strain DSM 22066 / NBRC 105507 / MRE50)</name>
    <dbReference type="NCBI Taxonomy" id="351160"/>
    <lineage>
        <taxon>Archaea</taxon>
        <taxon>Methanobacteriati</taxon>
        <taxon>Methanobacteriota</taxon>
        <taxon>Stenosarchaea group</taxon>
        <taxon>Methanomicrobia</taxon>
        <taxon>Methanocellales</taxon>
        <taxon>Methanocellaceae</taxon>
        <taxon>Methanocella</taxon>
    </lineage>
</organism>
<keyword evidence="3 4" id="KW-0408">Iron</keyword>
<keyword evidence="3 4" id="KW-0004">4Fe-4S</keyword>
<name>Q0W0I6_METAR</name>
<dbReference type="InterPro" id="IPR045025">
    <property type="entry name" value="HACL1-like"/>
</dbReference>
<dbReference type="Pfam" id="PF02775">
    <property type="entry name" value="TPP_enzyme_C"/>
    <property type="match status" value="1"/>
</dbReference>
<dbReference type="FunFam" id="3.40.50.970:FF:000039">
    <property type="entry name" value="Indolepyruvate oxidoreductase subunit IorA"/>
    <property type="match status" value="1"/>
</dbReference>
<dbReference type="PANTHER" id="PTHR43710">
    <property type="entry name" value="2-HYDROXYACYL-COA LYASE"/>
    <property type="match status" value="1"/>
</dbReference>
<feature type="binding site" evidence="4">
    <location>
        <position position="553"/>
    </location>
    <ligand>
        <name>[4Fe-4S] cluster</name>
        <dbReference type="ChEBI" id="CHEBI:49883"/>
        <label>1</label>
    </ligand>
</feature>
<feature type="binding site" evidence="4">
    <location>
        <position position="584"/>
    </location>
    <ligand>
        <name>[4Fe-4S] cluster</name>
        <dbReference type="ChEBI" id="CHEBI:49883"/>
        <label>1</label>
    </ligand>
</feature>
<dbReference type="PROSITE" id="PS51379">
    <property type="entry name" value="4FE4S_FER_2"/>
    <property type="match status" value="2"/>
</dbReference>
<dbReference type="NCBIfam" id="TIGR03336">
    <property type="entry name" value="IOR_alpha"/>
    <property type="match status" value="1"/>
</dbReference>
<dbReference type="CDD" id="cd07034">
    <property type="entry name" value="TPP_PYR_PFOR_IOR-alpha_like"/>
    <property type="match status" value="1"/>
</dbReference>
<dbReference type="GO" id="GO:0030976">
    <property type="term" value="F:thiamine pyrophosphate binding"/>
    <property type="evidence" value="ECO:0007669"/>
    <property type="project" value="InterPro"/>
</dbReference>
<keyword evidence="3" id="KW-0813">Transport</keyword>
<dbReference type="GO" id="GO:0044272">
    <property type="term" value="P:sulfur compound biosynthetic process"/>
    <property type="evidence" value="ECO:0007669"/>
    <property type="project" value="UniProtKB-ARBA"/>
</dbReference>
<protein>
    <recommendedName>
        <fullName evidence="3">Indolepyruvate oxidoreductase subunit IorA</fullName>
        <shortName evidence="3">IOR</shortName>
        <ecNumber evidence="3">1.2.7.8</ecNumber>
    </recommendedName>
    <alternativeName>
        <fullName evidence="3">Indolepyruvate ferredoxin oxidoreductase subunit alpha</fullName>
    </alternativeName>
</protein>
<dbReference type="EC" id="1.2.7.8" evidence="3"/>
<dbReference type="InterPro" id="IPR002880">
    <property type="entry name" value="Pyrv_Fd/Flavodoxin_OxRdtase_N"/>
</dbReference>
<dbReference type="GO" id="GO:0046872">
    <property type="term" value="F:metal ion binding"/>
    <property type="evidence" value="ECO:0007669"/>
    <property type="project" value="UniProtKB-UniRule"/>
</dbReference>
<dbReference type="CDD" id="cd02008">
    <property type="entry name" value="TPP_IOR_alpha"/>
    <property type="match status" value="1"/>
</dbReference>
<evidence type="ECO:0000256" key="2">
    <source>
        <dbReference type="ARBA" id="ARBA00023002"/>
    </source>
</evidence>
<reference evidence="6 7" key="1">
    <citation type="journal article" date="2006" name="Science">
        <title>Genome of rice cluster I archaea -- the key methane producers in the rice rhizosphere.</title>
        <authorList>
            <person name="Erkel C."/>
            <person name="Kube M."/>
            <person name="Reinhardt R."/>
            <person name="Liesack W."/>
        </authorList>
    </citation>
    <scope>NUCLEOTIDE SEQUENCE [LARGE SCALE GENOMIC DNA]</scope>
    <source>
        <strain evidence="7">DSM 22066 / NBRC 105507 / MRE50</strain>
    </source>
</reference>
<dbReference type="STRING" id="351160.RRC398"/>
<dbReference type="InterPro" id="IPR017721">
    <property type="entry name" value="IorA"/>
</dbReference>
<dbReference type="GO" id="GO:0006082">
    <property type="term" value="P:organic acid metabolic process"/>
    <property type="evidence" value="ECO:0007669"/>
    <property type="project" value="UniProtKB-ARBA"/>
</dbReference>
<dbReference type="GeneID" id="5143666"/>
<keyword evidence="2 3" id="KW-0560">Oxidoreductase</keyword>
<dbReference type="PATRIC" id="fig|351160.9.peg.166"/>
<evidence type="ECO:0000256" key="4">
    <source>
        <dbReference type="PIRSR" id="PIRSR006439-50"/>
    </source>
</evidence>
<sequence>MSSKEFLLGNEAIARGLLEAGIDVATGYPGTPSSEVLAALAPSANERKFHIEWSVNEKVALEVAIGASWAGARSVCTMKHVGLNVAADPFMTLSHTGVVGGLILLSADDPSCHSSQNEQDTRMYARFAKVPCFDPASPQEAMSMIGYAYEFSEKHQIPVILRPTTRVSHGKSDVTLGELPSERREKKFVKNMERFVVLPKHTRSLLKKLNAKQEVMAKELASSPWNRLTLKPGAKLGIIASGVATAYVEEVLAGIDLPVSYLKIGAYPIDSELIIRLAAGVEKVLVLEELMPVVEEQTRIYAKSVMGKMTGEVPHEGEFDLLCVRNIINKALGLPVCDPQVPQICVELPQRPPALCPGCPHRATFYALKSVFKEDSIFASDIGCYTLGTQLGAVDTCLCMGASITIASGLSISGINNHVACTIGDSTFLHTGIPGLINAVYNKANITAVILDNRTTAMTGHQPHPGIGQTITGAPSDEVSLESIVKACGVKYLQTVDPFDMETTKAAFKKAYATDGVKVIIARQPCIITAKKEGIRRKRYEVIPELCEGCRRCVKFGCPAMEFKDGKAVSNEMCAGCGVCSDLCQFGAIKVRSD</sequence>
<dbReference type="InterPro" id="IPR011766">
    <property type="entry name" value="TPP_enzyme_TPP-bd"/>
</dbReference>
<dbReference type="Gene3D" id="3.40.50.970">
    <property type="match status" value="2"/>
</dbReference>
<keyword evidence="3 4" id="KW-0411">Iron-sulfur</keyword>
<dbReference type="GO" id="GO:0051539">
    <property type="term" value="F:4 iron, 4 sulfur cluster binding"/>
    <property type="evidence" value="ECO:0007669"/>
    <property type="project" value="UniProtKB-UniRule"/>
</dbReference>
<gene>
    <name evidence="6" type="primary">iorA-1</name>
    <name evidence="6" type="ORF">RRC398</name>
</gene>
<feature type="binding site" evidence="4">
    <location>
        <position position="577"/>
    </location>
    <ligand>
        <name>[4Fe-4S] cluster</name>
        <dbReference type="ChEBI" id="CHEBI:49883"/>
        <label>2</label>
    </ligand>
</feature>
<dbReference type="SUPFAM" id="SSF54862">
    <property type="entry name" value="4Fe-4S ferredoxins"/>
    <property type="match status" value="1"/>
</dbReference>
<keyword evidence="3" id="KW-0249">Electron transport</keyword>
<dbReference type="Gene3D" id="3.30.70.20">
    <property type="match status" value="1"/>
</dbReference>
<accession>Q0W0I6</accession>
<dbReference type="SUPFAM" id="SSF52518">
    <property type="entry name" value="Thiamin diphosphate-binding fold (THDP-binding)"/>
    <property type="match status" value="2"/>
</dbReference>
<feature type="binding site" evidence="4">
    <location>
        <position position="580"/>
    </location>
    <ligand>
        <name>[4Fe-4S] cluster</name>
        <dbReference type="ChEBI" id="CHEBI:49883"/>
        <label>2</label>
    </ligand>
</feature>
<evidence type="ECO:0000256" key="1">
    <source>
        <dbReference type="ARBA" id="ARBA00022723"/>
    </source>
</evidence>
<dbReference type="PIRSF" id="PIRSF006439">
    <property type="entry name" value="Indolepyruvate_ferr_oxidored"/>
    <property type="match status" value="1"/>
</dbReference>
<comment type="function">
    <text evidence="3">Catalyzes the ferredoxin-dependent oxidative decarboxylation of arylpyruvates.</text>
</comment>
<dbReference type="GO" id="GO:0043805">
    <property type="term" value="F:indolepyruvate ferredoxin oxidoreductase activity"/>
    <property type="evidence" value="ECO:0007669"/>
    <property type="project" value="UniProtKB-UniRule"/>
</dbReference>
<feature type="domain" description="4Fe-4S ferredoxin-type" evidence="5">
    <location>
        <begin position="538"/>
        <end position="559"/>
    </location>
</feature>
<feature type="binding site" evidence="4">
    <location>
        <position position="550"/>
    </location>
    <ligand>
        <name>[4Fe-4S] cluster</name>
        <dbReference type="ChEBI" id="CHEBI:49883"/>
        <label>1</label>
    </ligand>
</feature>
<evidence type="ECO:0000259" key="5">
    <source>
        <dbReference type="PROSITE" id="PS51379"/>
    </source>
</evidence>
<evidence type="ECO:0000256" key="3">
    <source>
        <dbReference type="PIRNR" id="PIRNR006439"/>
    </source>
</evidence>
<dbReference type="Pfam" id="PF01855">
    <property type="entry name" value="POR_N"/>
    <property type="match status" value="1"/>
</dbReference>
<dbReference type="OrthoDB" id="19071at2157"/>
<dbReference type="InterPro" id="IPR029061">
    <property type="entry name" value="THDP-binding"/>
</dbReference>
<dbReference type="EMBL" id="AM114193">
    <property type="protein sequence ID" value="CAJ38107.1"/>
    <property type="molecule type" value="Genomic_DNA"/>
</dbReference>
<dbReference type="InterPro" id="IPR017896">
    <property type="entry name" value="4Fe4S_Fe-S-bd"/>
</dbReference>
<comment type="cofactor">
    <cofactor evidence="3 4">
        <name>[4Fe-4S] cluster</name>
        <dbReference type="ChEBI" id="CHEBI:49883"/>
    </cofactor>
    <text evidence="3 4">Binds 2 [4Fe-4S] clusters. In this family the first cluster has a non-standard and varying [4Fe-4S] binding motif CX(2)CX(2)CX(4-5)CP.</text>
</comment>
<comment type="catalytic activity">
    <reaction evidence="3">
        <text>indole-3-pyruvate + 2 oxidized [2Fe-2S]-[ferredoxin] + CoA = (indol-3-yl)acetyl-CoA + 2 reduced [2Fe-2S]-[ferredoxin] + CO2 + H(+)</text>
        <dbReference type="Rhea" id="RHEA:12645"/>
        <dbReference type="Rhea" id="RHEA-COMP:10000"/>
        <dbReference type="Rhea" id="RHEA-COMP:10001"/>
        <dbReference type="ChEBI" id="CHEBI:15378"/>
        <dbReference type="ChEBI" id="CHEBI:16526"/>
        <dbReference type="ChEBI" id="CHEBI:17640"/>
        <dbReference type="ChEBI" id="CHEBI:33737"/>
        <dbReference type="ChEBI" id="CHEBI:33738"/>
        <dbReference type="ChEBI" id="CHEBI:57271"/>
        <dbReference type="ChEBI" id="CHEBI:57287"/>
        <dbReference type="EC" id="1.2.7.8"/>
    </reaction>
</comment>
<evidence type="ECO:0000313" key="7">
    <source>
        <dbReference type="Proteomes" id="UP000000663"/>
    </source>
</evidence>
<dbReference type="eggNOG" id="arCOG01609">
    <property type="taxonomic scope" value="Archaea"/>
</dbReference>
<feature type="binding site" evidence="4">
    <location>
        <position position="574"/>
    </location>
    <ligand>
        <name>[4Fe-4S] cluster</name>
        <dbReference type="ChEBI" id="CHEBI:49883"/>
        <label>2</label>
    </ligand>
</feature>
<keyword evidence="1 3" id="KW-0479">Metal-binding</keyword>
<dbReference type="Proteomes" id="UP000000663">
    <property type="component" value="Chromosome"/>
</dbReference>
<keyword evidence="7" id="KW-1185">Reference proteome</keyword>
<dbReference type="RefSeq" id="WP_012034484.1">
    <property type="nucleotide sequence ID" value="NC_009464.1"/>
</dbReference>